<dbReference type="EMBL" id="MN586027">
    <property type="protein sequence ID" value="QGJ93477.1"/>
    <property type="molecule type" value="Genomic_DNA"/>
</dbReference>
<evidence type="ECO:0000313" key="1">
    <source>
        <dbReference type="EMBL" id="QGJ93477.1"/>
    </source>
</evidence>
<dbReference type="Proteomes" id="UP000427282">
    <property type="component" value="Segment"/>
</dbReference>
<dbReference type="KEGG" id="vg:55814481"/>
<evidence type="ECO:0000313" key="2">
    <source>
        <dbReference type="Proteomes" id="UP000427282"/>
    </source>
</evidence>
<name>A0A649VM57_9CAUD</name>
<accession>A0A649VM57</accession>
<keyword evidence="2" id="KW-1185">Reference proteome</keyword>
<sequence>MAYCADPRNHRGAWYADAGGFTHFDSRRGKIVPSRTAWMHCQICHRHWGTTNRNLIASLPTEPPSCTDPHLWKYNETFTSRQCQRCGVEQLKPRC</sequence>
<reference evidence="1 2" key="1">
    <citation type="submission" date="2019-10" db="EMBL/GenBank/DDBJ databases">
        <authorList>
            <person name="Garlena R.A."/>
            <person name="Russell D.A."/>
            <person name="Pope W.H."/>
            <person name="Jacobs-Sera D."/>
            <person name="Hatfull G.F."/>
        </authorList>
    </citation>
    <scope>NUCLEOTIDE SEQUENCE [LARGE SCALE GENOMIC DNA]</scope>
</reference>
<proteinExistence type="predicted"/>
<protein>
    <submittedName>
        <fullName evidence="1">Uncharacterized protein</fullName>
    </submittedName>
</protein>
<dbReference type="RefSeq" id="YP_009885108.1">
    <property type="nucleotide sequence ID" value="NC_049478.1"/>
</dbReference>
<gene>
    <name evidence="1" type="primary">28</name>
    <name evidence="1" type="ORF">SEA_MUFASA8_28</name>
</gene>
<dbReference type="GeneID" id="55814481"/>
<organism evidence="1 2">
    <name type="scientific">Arthrobacter phage Mufasa8</name>
    <dbReference type="NCBI Taxonomy" id="2656526"/>
    <lineage>
        <taxon>Viruses</taxon>
        <taxon>Duplodnaviria</taxon>
        <taxon>Heunggongvirae</taxon>
        <taxon>Uroviricota</taxon>
        <taxon>Caudoviricetes</taxon>
        <taxon>Mufasoctovirus</taxon>
        <taxon>Mufasoctovirus mufasa8</taxon>
    </lineage>
</organism>